<evidence type="ECO:0000256" key="2">
    <source>
        <dbReference type="ARBA" id="ARBA00022475"/>
    </source>
</evidence>
<feature type="compositionally biased region" description="Polar residues" evidence="6">
    <location>
        <begin position="41"/>
        <end position="53"/>
    </location>
</feature>
<evidence type="ECO:0000256" key="4">
    <source>
        <dbReference type="ARBA" id="ARBA00022989"/>
    </source>
</evidence>
<reference evidence="8 9" key="1">
    <citation type="submission" date="2021-07" db="EMBL/GenBank/DDBJ databases">
        <title>Actinomadura sp. PM05-2 isolated from lichen.</title>
        <authorList>
            <person name="Somphong A."/>
            <person name="Phongsopitanun W."/>
            <person name="Tanasupawat S."/>
            <person name="Peongsungnone V."/>
        </authorList>
    </citation>
    <scope>NUCLEOTIDE SEQUENCE [LARGE SCALE GENOMIC DNA]</scope>
    <source>
        <strain evidence="8 9">PM05-2</strain>
    </source>
</reference>
<organism evidence="8 9">
    <name type="scientific">Actinomadura parmotrematis</name>
    <dbReference type="NCBI Taxonomy" id="2864039"/>
    <lineage>
        <taxon>Bacteria</taxon>
        <taxon>Bacillati</taxon>
        <taxon>Actinomycetota</taxon>
        <taxon>Actinomycetes</taxon>
        <taxon>Streptosporangiales</taxon>
        <taxon>Thermomonosporaceae</taxon>
        <taxon>Actinomadura</taxon>
    </lineage>
</organism>
<keyword evidence="4" id="KW-1133">Transmembrane helix</keyword>
<keyword evidence="5" id="KW-0472">Membrane</keyword>
<dbReference type="Pfam" id="PF00482">
    <property type="entry name" value="T2SSF"/>
    <property type="match status" value="1"/>
</dbReference>
<keyword evidence="3" id="KW-0812">Transmembrane</keyword>
<evidence type="ECO:0000259" key="7">
    <source>
        <dbReference type="Pfam" id="PF00482"/>
    </source>
</evidence>
<evidence type="ECO:0000313" key="8">
    <source>
        <dbReference type="EMBL" id="MBW8482913.1"/>
    </source>
</evidence>
<feature type="compositionally biased region" description="Low complexity" evidence="6">
    <location>
        <begin position="77"/>
        <end position="96"/>
    </location>
</feature>
<keyword evidence="9" id="KW-1185">Reference proteome</keyword>
<comment type="subcellular location">
    <subcellularLocation>
        <location evidence="1">Cell membrane</location>
        <topology evidence="1">Multi-pass membrane protein</topology>
    </subcellularLocation>
</comment>
<evidence type="ECO:0000256" key="6">
    <source>
        <dbReference type="SAM" id="MobiDB-lite"/>
    </source>
</evidence>
<protein>
    <submittedName>
        <fullName evidence="8">Type II secretion system F family protein</fullName>
    </submittedName>
</protein>
<feature type="compositionally biased region" description="Polar residues" evidence="6">
    <location>
        <begin position="21"/>
        <end position="32"/>
    </location>
</feature>
<dbReference type="PANTHER" id="PTHR35007">
    <property type="entry name" value="INTEGRAL MEMBRANE PROTEIN-RELATED"/>
    <property type="match status" value="1"/>
</dbReference>
<dbReference type="EMBL" id="JAIBOA010000006">
    <property type="protein sequence ID" value="MBW8482913.1"/>
    <property type="molecule type" value="Genomic_DNA"/>
</dbReference>
<evidence type="ECO:0000313" key="9">
    <source>
        <dbReference type="Proteomes" id="UP000774570"/>
    </source>
</evidence>
<dbReference type="InterPro" id="IPR018076">
    <property type="entry name" value="T2SS_GspF_dom"/>
</dbReference>
<evidence type="ECO:0000256" key="3">
    <source>
        <dbReference type="ARBA" id="ARBA00022692"/>
    </source>
</evidence>
<feature type="region of interest" description="Disordered" evidence="6">
    <location>
        <begin position="1"/>
        <end position="117"/>
    </location>
</feature>
<comment type="caution">
    <text evidence="8">The sequence shown here is derived from an EMBL/GenBank/DDBJ whole genome shotgun (WGS) entry which is preliminary data.</text>
</comment>
<evidence type="ECO:0000256" key="5">
    <source>
        <dbReference type="ARBA" id="ARBA00023136"/>
    </source>
</evidence>
<dbReference type="PANTHER" id="PTHR35007:SF4">
    <property type="entry name" value="CONSERVED TRANSMEMBRANE PROTEIN-RELATED"/>
    <property type="match status" value="1"/>
</dbReference>
<dbReference type="Proteomes" id="UP000774570">
    <property type="component" value="Unassembled WGS sequence"/>
</dbReference>
<feature type="domain" description="Type II secretion system protein GspF" evidence="7">
    <location>
        <begin position="200"/>
        <end position="263"/>
    </location>
</feature>
<keyword evidence="2" id="KW-1003">Cell membrane</keyword>
<name>A0ABS7FR79_9ACTN</name>
<proteinExistence type="predicted"/>
<feature type="region of interest" description="Disordered" evidence="6">
    <location>
        <begin position="133"/>
        <end position="173"/>
    </location>
</feature>
<sequence length="312" mass="31664">MAAALLGPPLPPAGPSAAQRGPTTPSPRNGKSSAFLEQDRSPPNTTELGSTSLPAEGNSAGPRPTGSSRTEESTLHPAVSAFTGSSSSASPLPESSDFLSGSPPRKSGQKDTYGGNAGGHVWSALTANAAIPWPAHSDPGSRPAKAASIDASEPRAGQPVSTGIEHYPPTAFPEPAAKAFSQEEPTIGHLLRLADEPGAEGLRLLAACWQVCAERGGALATVLEGLATALRAEEAQRQEVATQLAGPRATARMVALLPLMGLGLGAALGAHPLAFLLGTPPGWGCLVAGTALDLAGLLWTRRLARNAETLRG</sequence>
<accession>A0ABS7FR79</accession>
<evidence type="ECO:0000256" key="1">
    <source>
        <dbReference type="ARBA" id="ARBA00004651"/>
    </source>
</evidence>
<gene>
    <name evidence="8" type="ORF">K1Y72_11075</name>
</gene>